<gene>
    <name evidence="1" type="ORF">A3H51_02190</name>
</gene>
<evidence type="ECO:0000313" key="2">
    <source>
        <dbReference type="Proteomes" id="UP000178509"/>
    </source>
</evidence>
<comment type="caution">
    <text evidence="1">The sequence shown here is derived from an EMBL/GenBank/DDBJ whole genome shotgun (WGS) entry which is preliminary data.</text>
</comment>
<protein>
    <submittedName>
        <fullName evidence="1">Uncharacterized protein</fullName>
    </submittedName>
</protein>
<name>A0A1G2HFL1_9BACT</name>
<organism evidence="1 2">
    <name type="scientific">Candidatus Spechtbacteria bacterium RIFCSPLOWO2_02_FULL_38_8</name>
    <dbReference type="NCBI Taxonomy" id="1802164"/>
    <lineage>
        <taxon>Bacteria</taxon>
        <taxon>Candidatus Spechtiibacteriota</taxon>
    </lineage>
</organism>
<dbReference type="Proteomes" id="UP000178509">
    <property type="component" value="Unassembled WGS sequence"/>
</dbReference>
<dbReference type="EMBL" id="MHOJ01000047">
    <property type="protein sequence ID" value="OGZ61274.1"/>
    <property type="molecule type" value="Genomic_DNA"/>
</dbReference>
<dbReference type="AlphaFoldDB" id="A0A1G2HFL1"/>
<proteinExistence type="predicted"/>
<accession>A0A1G2HFL1</accession>
<sequence>MANKTGPRCNRGSCAKVGGKVLPARYVQSHAAWHARGETTRGSRNARIARASARTTLERIWAGTGAGEGDYYPPEYEPVAAETSRGRRILDLIRRTFVGRTRG</sequence>
<evidence type="ECO:0000313" key="1">
    <source>
        <dbReference type="EMBL" id="OGZ61274.1"/>
    </source>
</evidence>
<reference evidence="1 2" key="1">
    <citation type="journal article" date="2016" name="Nat. Commun.">
        <title>Thousands of microbial genomes shed light on interconnected biogeochemical processes in an aquifer system.</title>
        <authorList>
            <person name="Anantharaman K."/>
            <person name="Brown C.T."/>
            <person name="Hug L.A."/>
            <person name="Sharon I."/>
            <person name="Castelle C.J."/>
            <person name="Probst A.J."/>
            <person name="Thomas B.C."/>
            <person name="Singh A."/>
            <person name="Wilkins M.J."/>
            <person name="Karaoz U."/>
            <person name="Brodie E.L."/>
            <person name="Williams K.H."/>
            <person name="Hubbard S.S."/>
            <person name="Banfield J.F."/>
        </authorList>
    </citation>
    <scope>NUCLEOTIDE SEQUENCE [LARGE SCALE GENOMIC DNA]</scope>
</reference>